<evidence type="ECO:0000259" key="1">
    <source>
        <dbReference type="Pfam" id="PF00534"/>
    </source>
</evidence>
<dbReference type="Proteomes" id="UP000054736">
    <property type="component" value="Unassembled WGS sequence"/>
</dbReference>
<protein>
    <submittedName>
        <fullName evidence="3">CapM protein, capsular polysaccharide biosynthesis</fullName>
    </submittedName>
</protein>
<dbReference type="InterPro" id="IPR001296">
    <property type="entry name" value="Glyco_trans_1"/>
</dbReference>
<dbReference type="NCBIfam" id="NF038011">
    <property type="entry name" value="PelF"/>
    <property type="match status" value="1"/>
</dbReference>
<dbReference type="InterPro" id="IPR022622">
    <property type="entry name" value="DUF3492"/>
</dbReference>
<dbReference type="PATRIC" id="fig|1212489.4.peg.2222"/>
<comment type="caution">
    <text evidence="3">The sequence shown here is derived from an EMBL/GenBank/DDBJ whole genome shotgun (WGS) entry which is preliminary data.</text>
</comment>
<evidence type="ECO:0000313" key="3">
    <source>
        <dbReference type="EMBL" id="KTC85777.1"/>
    </source>
</evidence>
<proteinExistence type="predicted"/>
<dbReference type="InterPro" id="IPR047691">
    <property type="entry name" value="PelF-like"/>
</dbReference>
<accession>A0A0W0SR95</accession>
<dbReference type="OrthoDB" id="9772485at2"/>
<sequence>MNPYFFKEQAAEVDIALILEGSYPMIYGGVSSWVHQIIENFPQYSFALIFLGGAPEHYKDGIRYVLPDNVLNFQIFYLFDEDDPPPSKTSLMGNEECFAFFEAMHESFKCPYSALEQVDDISLMMEGPDGVDYEQFLYGELSWEYIKEQYTKQCEDASFIDYFWTIRNIHKPLWKFITILKTMPKTKLVHTISTGYAGLLAFFIQRHFKYPVVLTEHGIYTKERKIDIFLSQIFRDDPERGLTETSYLRHLWDRYFKTLAALAYHVSDPIVSLFNHAHQIQINEGADEKKAIIVPNGIDIERFKKLRRPLEEKLPIICFIGRVVPIKDVKGFIRAVPNIHNAIPNLKVWIIGSTDQDPEYAQECVDLVENALLGDIVEFIPHQQVEDVLPKVKLVVLSALRESMPLVLLESFGAGIPVVATDVGACKEMVLGSEGEDAELGPAGKIVKVAETRQLETAILEILNNPNLWKEMSQSAIKRVEKYYDERLMIERYEHIYEKVMS</sequence>
<keyword evidence="4" id="KW-1185">Reference proteome</keyword>
<dbReference type="GO" id="GO:1901135">
    <property type="term" value="P:carbohydrate derivative metabolic process"/>
    <property type="evidence" value="ECO:0007669"/>
    <property type="project" value="UniProtKB-ARBA"/>
</dbReference>
<evidence type="ECO:0000259" key="2">
    <source>
        <dbReference type="Pfam" id="PF11997"/>
    </source>
</evidence>
<feature type="domain" description="DUF3492" evidence="2">
    <location>
        <begin position="14"/>
        <end position="288"/>
    </location>
</feature>
<dbReference type="EMBL" id="LNXY01000027">
    <property type="protein sequence ID" value="KTC85777.1"/>
    <property type="molecule type" value="Genomic_DNA"/>
</dbReference>
<dbReference type="Pfam" id="PF11997">
    <property type="entry name" value="DUF3492"/>
    <property type="match status" value="1"/>
</dbReference>
<organism evidence="3 4">
    <name type="scientific">Legionella drozanskii LLAP-1</name>
    <dbReference type="NCBI Taxonomy" id="1212489"/>
    <lineage>
        <taxon>Bacteria</taxon>
        <taxon>Pseudomonadati</taxon>
        <taxon>Pseudomonadota</taxon>
        <taxon>Gammaproteobacteria</taxon>
        <taxon>Legionellales</taxon>
        <taxon>Legionellaceae</taxon>
        <taxon>Legionella</taxon>
    </lineage>
</organism>
<dbReference type="PANTHER" id="PTHR12526">
    <property type="entry name" value="GLYCOSYLTRANSFERASE"/>
    <property type="match status" value="1"/>
</dbReference>
<gene>
    <name evidence="3" type="primary">capM2</name>
    <name evidence="3" type="ORF">Ldro_2102</name>
</gene>
<reference evidence="3 4" key="1">
    <citation type="submission" date="2015-11" db="EMBL/GenBank/DDBJ databases">
        <title>Genomic analysis of 38 Legionella species identifies large and diverse effector repertoires.</title>
        <authorList>
            <person name="Burstein D."/>
            <person name="Amaro F."/>
            <person name="Zusman T."/>
            <person name="Lifshitz Z."/>
            <person name="Cohen O."/>
            <person name="Gilbert J.A."/>
            <person name="Pupko T."/>
            <person name="Shuman H.A."/>
            <person name="Segal G."/>
        </authorList>
    </citation>
    <scope>NUCLEOTIDE SEQUENCE [LARGE SCALE GENOMIC DNA]</scope>
    <source>
        <strain evidence="3 4">ATCC 700990</strain>
    </source>
</reference>
<dbReference type="PANTHER" id="PTHR12526:SF608">
    <property type="entry name" value="PELF"/>
    <property type="match status" value="1"/>
</dbReference>
<feature type="domain" description="Glycosyl transferase family 1" evidence="1">
    <location>
        <begin position="309"/>
        <end position="479"/>
    </location>
</feature>
<dbReference type="RefSeq" id="WP_058496382.1">
    <property type="nucleotide sequence ID" value="NZ_CAAAIU010000001.1"/>
</dbReference>
<dbReference type="GO" id="GO:0016757">
    <property type="term" value="F:glycosyltransferase activity"/>
    <property type="evidence" value="ECO:0007669"/>
    <property type="project" value="InterPro"/>
</dbReference>
<dbReference type="STRING" id="1212489.Ldro_2102"/>
<name>A0A0W0SR95_9GAMM</name>
<dbReference type="AlphaFoldDB" id="A0A0W0SR95"/>
<dbReference type="Gene3D" id="3.40.50.2000">
    <property type="entry name" value="Glycogen Phosphorylase B"/>
    <property type="match status" value="2"/>
</dbReference>
<dbReference type="SUPFAM" id="SSF53756">
    <property type="entry name" value="UDP-Glycosyltransferase/glycogen phosphorylase"/>
    <property type="match status" value="1"/>
</dbReference>
<dbReference type="Pfam" id="PF00534">
    <property type="entry name" value="Glycos_transf_1"/>
    <property type="match status" value="1"/>
</dbReference>
<evidence type="ECO:0000313" key="4">
    <source>
        <dbReference type="Proteomes" id="UP000054736"/>
    </source>
</evidence>